<reference evidence="1" key="2">
    <citation type="submission" date="2021-08" db="EMBL/GenBank/DDBJ databases">
        <authorList>
            <person name="Tani A."/>
            <person name="Ola A."/>
            <person name="Ogura Y."/>
            <person name="Katsura K."/>
            <person name="Hayashi T."/>
        </authorList>
    </citation>
    <scope>NUCLEOTIDE SEQUENCE</scope>
    <source>
        <strain evidence="1">NBRC 15686</strain>
    </source>
</reference>
<gene>
    <name evidence="1" type="ORF">LNAOJCKE_1175</name>
</gene>
<dbReference type="Proteomes" id="UP001055039">
    <property type="component" value="Unassembled WGS sequence"/>
</dbReference>
<evidence type="ECO:0000313" key="2">
    <source>
        <dbReference type="Proteomes" id="UP001055039"/>
    </source>
</evidence>
<proteinExistence type="predicted"/>
<keyword evidence="2" id="KW-1185">Reference proteome</keyword>
<sequence>MTKLLEQAVETVRRLPAADQDTIAEAMLGLARVGAAEDIDPEHLEDVLAGLAEIERGELASTEEIEAAFRSFER</sequence>
<evidence type="ECO:0000313" key="1">
    <source>
        <dbReference type="EMBL" id="GJE63976.1"/>
    </source>
</evidence>
<comment type="caution">
    <text evidence="1">The sequence shown here is derived from an EMBL/GenBank/DDBJ whole genome shotgun (WGS) entry which is preliminary data.</text>
</comment>
<name>A0ABQ4U9Q2_9HYPH</name>
<organism evidence="1 2">
    <name type="scientific">Methylorubrum aminovorans</name>
    <dbReference type="NCBI Taxonomy" id="269069"/>
    <lineage>
        <taxon>Bacteria</taxon>
        <taxon>Pseudomonadati</taxon>
        <taxon>Pseudomonadota</taxon>
        <taxon>Alphaproteobacteria</taxon>
        <taxon>Hyphomicrobiales</taxon>
        <taxon>Methylobacteriaceae</taxon>
        <taxon>Methylorubrum</taxon>
    </lineage>
</organism>
<protein>
    <submittedName>
        <fullName evidence="1">Uncharacterized protein</fullName>
    </submittedName>
</protein>
<dbReference type="EMBL" id="BPRC01000002">
    <property type="protein sequence ID" value="GJE63976.1"/>
    <property type="molecule type" value="Genomic_DNA"/>
</dbReference>
<accession>A0ABQ4U9Q2</accession>
<reference evidence="1" key="1">
    <citation type="journal article" date="2021" name="Front. Microbiol.">
        <title>Comprehensive Comparative Genomics and Phenotyping of Methylobacterium Species.</title>
        <authorList>
            <person name="Alessa O."/>
            <person name="Ogura Y."/>
            <person name="Fujitani Y."/>
            <person name="Takami H."/>
            <person name="Hayashi T."/>
            <person name="Sahin N."/>
            <person name="Tani A."/>
        </authorList>
    </citation>
    <scope>NUCLEOTIDE SEQUENCE</scope>
    <source>
        <strain evidence="1">NBRC 15686</strain>
    </source>
</reference>
<dbReference type="RefSeq" id="WP_238223141.1">
    <property type="nucleotide sequence ID" value="NZ_BAAADH010000099.1"/>
</dbReference>